<organism evidence="1">
    <name type="scientific">seawater metagenome</name>
    <dbReference type="NCBI Taxonomy" id="1561972"/>
    <lineage>
        <taxon>unclassified sequences</taxon>
        <taxon>metagenomes</taxon>
        <taxon>ecological metagenomes</taxon>
    </lineage>
</organism>
<gene>
    <name evidence="1" type="ORF">CPAV1605_1465</name>
</gene>
<proteinExistence type="predicted"/>
<keyword evidence="1" id="KW-0560">Oxidoreductase</keyword>
<dbReference type="InterPro" id="IPR008775">
    <property type="entry name" value="Phytyl_CoA_dOase-like"/>
</dbReference>
<sequence>MEELKNDGVTVLHNILDNEQIQATTHIYNKYYSIVKELKDSNKIIQNTQYRIHINKEDYLNKNYYQDKDITIIELKEGKYDFSIPNLITPPSEIVKLVEKFLKQKKYKIINGFLSSSGISQEGDLHRDTLNLNSGNAEEEEFDDTLTIKHLKPFYFTVLIPLVDLNKDNGSTKFILGSHKKCYKEVDLLDFTQYDINVGSAIIFDGRIMHKAGENKTLGDRPIMYYVFHKDWYNENY</sequence>
<name>A0A5E8CMK1_9ZZZZ</name>
<dbReference type="SUPFAM" id="SSF51197">
    <property type="entry name" value="Clavaminate synthase-like"/>
    <property type="match status" value="1"/>
</dbReference>
<protein>
    <submittedName>
        <fullName evidence="1">Phytanoyl-CoA dioxygenase (PhyH)</fullName>
    </submittedName>
</protein>
<dbReference type="InterPro" id="IPR051961">
    <property type="entry name" value="Fungal_Metabolite_Diox"/>
</dbReference>
<dbReference type="AlphaFoldDB" id="A0A5E8CMK1"/>
<dbReference type="Pfam" id="PF05721">
    <property type="entry name" value="PhyH"/>
    <property type="match status" value="1"/>
</dbReference>
<dbReference type="Gene3D" id="2.60.120.620">
    <property type="entry name" value="q2cbj1_9rhob like domain"/>
    <property type="match status" value="1"/>
</dbReference>
<accession>A0A5E8CMK1</accession>
<keyword evidence="1" id="KW-0223">Dioxygenase</keyword>
<dbReference type="EMBL" id="CABVLZ010000008">
    <property type="protein sequence ID" value="VVU95710.1"/>
    <property type="molecule type" value="Genomic_DNA"/>
</dbReference>
<dbReference type="PANTHER" id="PTHR37563">
    <property type="entry name" value="PHYTANOYL-COA DIOXYGENASE FAMILY PROTEIN (AFU_ORTHOLOGUE AFUA_2G03330)"/>
    <property type="match status" value="1"/>
</dbReference>
<dbReference type="GO" id="GO:0051213">
    <property type="term" value="F:dioxygenase activity"/>
    <property type="evidence" value="ECO:0007669"/>
    <property type="project" value="UniProtKB-KW"/>
</dbReference>
<dbReference type="PANTHER" id="PTHR37563:SF2">
    <property type="entry name" value="PHYTANOYL-COA DIOXYGENASE FAMILY PROTEIN (AFU_ORTHOLOGUE AFUA_2G03330)"/>
    <property type="match status" value="1"/>
</dbReference>
<evidence type="ECO:0000313" key="1">
    <source>
        <dbReference type="EMBL" id="VVU95710.1"/>
    </source>
</evidence>
<reference evidence="1" key="1">
    <citation type="submission" date="2019-09" db="EMBL/GenBank/DDBJ databases">
        <authorList>
            <person name="Needham M D."/>
        </authorList>
    </citation>
    <scope>NUCLEOTIDE SEQUENCE</scope>
</reference>